<proteinExistence type="predicted"/>
<comment type="caution">
    <text evidence="2">The sequence shown here is derived from an EMBL/GenBank/DDBJ whole genome shotgun (WGS) entry which is preliminary data.</text>
</comment>
<reference evidence="2 3" key="1">
    <citation type="journal article" date="2018" name="Front. Plant Sci.">
        <title>Red Clover (Trifolium pratense) and Zigzag Clover (T. medium) - A Picture of Genomic Similarities and Differences.</title>
        <authorList>
            <person name="Dluhosova J."/>
            <person name="Istvanek J."/>
            <person name="Nedelnik J."/>
            <person name="Repkova J."/>
        </authorList>
    </citation>
    <scope>NUCLEOTIDE SEQUENCE [LARGE SCALE GENOMIC DNA]</scope>
    <source>
        <strain evidence="3">cv. 10/8</strain>
        <tissue evidence="2">Leaf</tissue>
    </source>
</reference>
<name>A0A392VDW6_9FABA</name>
<dbReference type="AlphaFoldDB" id="A0A392VDW6"/>
<feature type="compositionally biased region" description="Basic and acidic residues" evidence="1">
    <location>
        <begin position="1"/>
        <end position="10"/>
    </location>
</feature>
<protein>
    <submittedName>
        <fullName evidence="2">Uncharacterized protein</fullName>
    </submittedName>
</protein>
<evidence type="ECO:0000313" key="3">
    <source>
        <dbReference type="Proteomes" id="UP000265520"/>
    </source>
</evidence>
<accession>A0A392VDW6</accession>
<evidence type="ECO:0000313" key="2">
    <source>
        <dbReference type="EMBL" id="MCI86047.1"/>
    </source>
</evidence>
<sequence length="47" mass="5532">FYEEVRRPLDQSRPFASYGNEVEPFDGFRSPSLDLINDADGKRRVVW</sequence>
<feature type="non-terminal residue" evidence="2">
    <location>
        <position position="1"/>
    </location>
</feature>
<feature type="region of interest" description="Disordered" evidence="1">
    <location>
        <begin position="1"/>
        <end position="27"/>
    </location>
</feature>
<organism evidence="2 3">
    <name type="scientific">Trifolium medium</name>
    <dbReference type="NCBI Taxonomy" id="97028"/>
    <lineage>
        <taxon>Eukaryota</taxon>
        <taxon>Viridiplantae</taxon>
        <taxon>Streptophyta</taxon>
        <taxon>Embryophyta</taxon>
        <taxon>Tracheophyta</taxon>
        <taxon>Spermatophyta</taxon>
        <taxon>Magnoliopsida</taxon>
        <taxon>eudicotyledons</taxon>
        <taxon>Gunneridae</taxon>
        <taxon>Pentapetalae</taxon>
        <taxon>rosids</taxon>
        <taxon>fabids</taxon>
        <taxon>Fabales</taxon>
        <taxon>Fabaceae</taxon>
        <taxon>Papilionoideae</taxon>
        <taxon>50 kb inversion clade</taxon>
        <taxon>NPAAA clade</taxon>
        <taxon>Hologalegina</taxon>
        <taxon>IRL clade</taxon>
        <taxon>Trifolieae</taxon>
        <taxon>Trifolium</taxon>
    </lineage>
</organism>
<keyword evidence="3" id="KW-1185">Reference proteome</keyword>
<dbReference type="Proteomes" id="UP000265520">
    <property type="component" value="Unassembled WGS sequence"/>
</dbReference>
<evidence type="ECO:0000256" key="1">
    <source>
        <dbReference type="SAM" id="MobiDB-lite"/>
    </source>
</evidence>
<dbReference type="EMBL" id="LXQA011130743">
    <property type="protein sequence ID" value="MCI86047.1"/>
    <property type="molecule type" value="Genomic_DNA"/>
</dbReference>